<feature type="domain" description="T2SS protein K first SAM-like" evidence="11">
    <location>
        <begin position="103"/>
        <end position="202"/>
    </location>
</feature>
<dbReference type="GO" id="GO:0009306">
    <property type="term" value="P:protein secretion"/>
    <property type="evidence" value="ECO:0007669"/>
    <property type="project" value="InterPro"/>
</dbReference>
<reference evidence="12" key="2">
    <citation type="journal article" date="2014" name="ISME J.">
        <title>Microbial stratification in low pH oxic and suboxic macroscopic growths along an acid mine drainage.</title>
        <authorList>
            <person name="Mendez-Garcia C."/>
            <person name="Mesa V."/>
            <person name="Sprenger R.R."/>
            <person name="Richter M."/>
            <person name="Diez M.S."/>
            <person name="Solano J."/>
            <person name="Bargiela R."/>
            <person name="Golyshina O.V."/>
            <person name="Manteca A."/>
            <person name="Ramos J.L."/>
            <person name="Gallego J.R."/>
            <person name="Llorente I."/>
            <person name="Martins Dos Santos V.A."/>
            <person name="Jensen O.N."/>
            <person name="Pelaez A.I."/>
            <person name="Sanchez J."/>
            <person name="Ferrer M."/>
        </authorList>
    </citation>
    <scope>NUCLEOTIDE SEQUENCE</scope>
</reference>
<dbReference type="SUPFAM" id="SSF54523">
    <property type="entry name" value="Pili subunits"/>
    <property type="match status" value="1"/>
</dbReference>
<protein>
    <submittedName>
        <fullName evidence="12">General secretion pathway protein K</fullName>
    </submittedName>
</protein>
<dbReference type="PANTHER" id="PTHR38831:SF1">
    <property type="entry name" value="TYPE II SECRETION SYSTEM PROTEIN K-RELATED"/>
    <property type="match status" value="1"/>
</dbReference>
<dbReference type="AlphaFoldDB" id="T1BL76"/>
<dbReference type="InterPro" id="IPR038072">
    <property type="entry name" value="GspK_central_sf"/>
</dbReference>
<dbReference type="InterPro" id="IPR005628">
    <property type="entry name" value="GspK"/>
</dbReference>
<evidence type="ECO:0000313" key="12">
    <source>
        <dbReference type="EMBL" id="EQD70537.1"/>
    </source>
</evidence>
<dbReference type="InterPro" id="IPR049179">
    <property type="entry name" value="T2SSK_SAM-like_2nd"/>
</dbReference>
<dbReference type="SUPFAM" id="SSF158544">
    <property type="entry name" value="GspK insert domain-like"/>
    <property type="match status" value="1"/>
</dbReference>
<dbReference type="InterPro" id="IPR049031">
    <property type="entry name" value="T2SSK_SAM-like_1st"/>
</dbReference>
<comment type="similarity">
    <text evidence="2">Belongs to the GSP K family.</text>
</comment>
<accession>T1BL76</accession>
<dbReference type="PIRSF" id="PIRSF002786">
    <property type="entry name" value="XcpX"/>
    <property type="match status" value="1"/>
</dbReference>
<gene>
    <name evidence="12" type="ORF">B1B_04968</name>
</gene>
<sequence>MTRIRERGVAILIALVIIAIASAIAGRMIWDRNLALHRTENLLRFEQDYFYATGAESWIASLIHEDLGTQPTVNLTQNWAEELPPLPIPHGEMSGRLIDLQGYFNLNNLAAETGGVNVTELAVFQRLLAEFDINPEVAQSVADWVTSTQSDSGGSSNGIYATFTPPYRAPDAPMASATELRLVAGINRAQYAELRPWVVSLPIPTALNVNTAPLPILESLTPDPNTGNLENIVKQQKEGGFQSTAMFESMLGQPVTIPVGVDSSFFRLLVSIRFAGSRFTLRSILFRAPTGQTRVYSQSFGSTP</sequence>
<evidence type="ECO:0000256" key="9">
    <source>
        <dbReference type="ARBA" id="ARBA00023136"/>
    </source>
</evidence>
<evidence type="ECO:0000259" key="11">
    <source>
        <dbReference type="Pfam" id="PF21687"/>
    </source>
</evidence>
<evidence type="ECO:0000256" key="4">
    <source>
        <dbReference type="ARBA" id="ARBA00022475"/>
    </source>
</evidence>
<evidence type="ECO:0000256" key="1">
    <source>
        <dbReference type="ARBA" id="ARBA00004533"/>
    </source>
</evidence>
<dbReference type="Pfam" id="PF03934">
    <property type="entry name" value="T2SSK"/>
    <property type="match status" value="1"/>
</dbReference>
<dbReference type="NCBIfam" id="NF037980">
    <property type="entry name" value="T2SS_GspK"/>
    <property type="match status" value="1"/>
</dbReference>
<evidence type="ECO:0000259" key="10">
    <source>
        <dbReference type="Pfam" id="PF03934"/>
    </source>
</evidence>
<dbReference type="Gene3D" id="1.10.40.60">
    <property type="entry name" value="EpsJ-like"/>
    <property type="match status" value="2"/>
</dbReference>
<evidence type="ECO:0000256" key="3">
    <source>
        <dbReference type="ARBA" id="ARBA00022448"/>
    </source>
</evidence>
<evidence type="ECO:0000256" key="5">
    <source>
        <dbReference type="ARBA" id="ARBA00022519"/>
    </source>
</evidence>
<feature type="domain" description="T2SS protein K second SAM-like" evidence="10">
    <location>
        <begin position="207"/>
        <end position="253"/>
    </location>
</feature>
<evidence type="ECO:0000256" key="6">
    <source>
        <dbReference type="ARBA" id="ARBA00022692"/>
    </source>
</evidence>
<reference evidence="12" key="1">
    <citation type="submission" date="2013-08" db="EMBL/GenBank/DDBJ databases">
        <authorList>
            <person name="Mendez C."/>
            <person name="Richter M."/>
            <person name="Ferrer M."/>
            <person name="Sanchez J."/>
        </authorList>
    </citation>
    <scope>NUCLEOTIDE SEQUENCE</scope>
</reference>
<evidence type="ECO:0000256" key="7">
    <source>
        <dbReference type="ARBA" id="ARBA00022927"/>
    </source>
</evidence>
<dbReference type="InterPro" id="IPR045584">
    <property type="entry name" value="Pilin-like"/>
</dbReference>
<dbReference type="GO" id="GO:0005886">
    <property type="term" value="C:plasma membrane"/>
    <property type="evidence" value="ECO:0007669"/>
    <property type="project" value="UniProtKB-SubCell"/>
</dbReference>
<evidence type="ECO:0000256" key="2">
    <source>
        <dbReference type="ARBA" id="ARBA00007246"/>
    </source>
</evidence>
<keyword evidence="3" id="KW-0813">Transport</keyword>
<keyword evidence="8" id="KW-1133">Transmembrane helix</keyword>
<evidence type="ECO:0000256" key="8">
    <source>
        <dbReference type="ARBA" id="ARBA00022989"/>
    </source>
</evidence>
<organism evidence="12">
    <name type="scientific">mine drainage metagenome</name>
    <dbReference type="NCBI Taxonomy" id="410659"/>
    <lineage>
        <taxon>unclassified sequences</taxon>
        <taxon>metagenomes</taxon>
        <taxon>ecological metagenomes</taxon>
    </lineage>
</organism>
<dbReference type="Pfam" id="PF21687">
    <property type="entry name" value="T2SSK_1st"/>
    <property type="match status" value="1"/>
</dbReference>
<keyword evidence="9" id="KW-0472">Membrane</keyword>
<comment type="subcellular location">
    <subcellularLocation>
        <location evidence="1">Cell inner membrane</location>
    </subcellularLocation>
</comment>
<keyword evidence="4" id="KW-1003">Cell membrane</keyword>
<keyword evidence="5" id="KW-0997">Cell inner membrane</keyword>
<keyword evidence="7" id="KW-0653">Protein transport</keyword>
<proteinExistence type="inferred from homology"/>
<name>T1BL76_9ZZZZ</name>
<keyword evidence="6" id="KW-0812">Transmembrane</keyword>
<dbReference type="Gene3D" id="3.30.1300.30">
    <property type="entry name" value="GSPII I/J protein-like"/>
    <property type="match status" value="1"/>
</dbReference>
<dbReference type="EMBL" id="AUZY01003111">
    <property type="protein sequence ID" value="EQD70537.1"/>
    <property type="molecule type" value="Genomic_DNA"/>
</dbReference>
<dbReference type="PANTHER" id="PTHR38831">
    <property type="entry name" value="TYPE II SECRETION SYSTEM PROTEIN K"/>
    <property type="match status" value="1"/>
</dbReference>
<comment type="caution">
    <text evidence="12">The sequence shown here is derived from an EMBL/GenBank/DDBJ whole genome shotgun (WGS) entry which is preliminary data.</text>
</comment>